<dbReference type="OrthoDB" id="5975249at2759"/>
<feature type="chain" id="PRO_5027774033" evidence="5">
    <location>
        <begin position="24"/>
        <end position="388"/>
    </location>
</feature>
<dbReference type="RefSeq" id="XP_019626714.1">
    <property type="nucleotide sequence ID" value="XM_019771155.1"/>
</dbReference>
<comment type="similarity">
    <text evidence="2">Belongs to the dermatopontin family.</text>
</comment>
<evidence type="ECO:0000313" key="7">
    <source>
        <dbReference type="RefSeq" id="XP_019626714.1"/>
    </source>
</evidence>
<dbReference type="Pfam" id="PF14704">
    <property type="entry name" value="DERM"/>
    <property type="match status" value="2"/>
</dbReference>
<evidence type="ECO:0000256" key="3">
    <source>
        <dbReference type="ARBA" id="ARBA00022525"/>
    </source>
</evidence>
<evidence type="ECO:0000256" key="5">
    <source>
        <dbReference type="SAM" id="SignalP"/>
    </source>
</evidence>
<dbReference type="InterPro" id="IPR026645">
    <property type="entry name" value="Dermatopontin"/>
</dbReference>
<reference evidence="7" key="1">
    <citation type="submission" date="2025-08" db="UniProtKB">
        <authorList>
            <consortium name="RefSeq"/>
        </authorList>
    </citation>
    <scope>IDENTIFICATION</scope>
    <source>
        <tissue evidence="7">Gonad</tissue>
    </source>
</reference>
<gene>
    <name evidence="7" type="primary">LOC109471801</name>
</gene>
<keyword evidence="3" id="KW-0964">Secreted</keyword>
<proteinExistence type="inferred from homology"/>
<evidence type="ECO:0000256" key="2">
    <source>
        <dbReference type="ARBA" id="ARBA00008712"/>
    </source>
</evidence>
<dbReference type="Proteomes" id="UP000515135">
    <property type="component" value="Unplaced"/>
</dbReference>
<dbReference type="PANTHER" id="PTHR15040:SF1">
    <property type="entry name" value="DERMATOPONTIN-LIKE ISOFORM X1"/>
    <property type="match status" value="1"/>
</dbReference>
<dbReference type="KEGG" id="bbel:109471801"/>
<dbReference type="PANTHER" id="PTHR15040">
    <property type="entry name" value="DERMATOPONTIN-RELATED"/>
    <property type="match status" value="1"/>
</dbReference>
<dbReference type="GO" id="GO:0005615">
    <property type="term" value="C:extracellular space"/>
    <property type="evidence" value="ECO:0007669"/>
    <property type="project" value="TreeGrafter"/>
</dbReference>
<name>A0A6P4YYC9_BRABE</name>
<accession>A0A6P4YYC9</accession>
<dbReference type="AlphaFoldDB" id="A0A6P4YYC9"/>
<dbReference type="GeneID" id="109471801"/>
<dbReference type="GO" id="GO:0030199">
    <property type="term" value="P:collagen fibril organization"/>
    <property type="evidence" value="ECO:0007669"/>
    <property type="project" value="TreeGrafter"/>
</dbReference>
<sequence>MAAIAVLCVFGILLLYFPEHGKCREGVPARRQWVGASWENTYDGDLTFTCPGENQAISGLYSQHNNAFEDRQFRFECSDLPGNTQGSTWNSNYQNDYDMELNFLCPFNSVMIGMQSHHNNDKEDRRWSFTCMQVPVYRLADCVWTDYNDLDADIEVPTLDNYFFTGARSQHHDHAEDRNWSYQRCKLKQTGENSPLYILHILKGTMARHTAVAVFVLCVFLLLPANVAPVAGPWVNGYHRWFGFSCDHRNQFISGLFSRHDNGWEDRRFKIECRNLTITPEQYGSTFESGYLNEYDAEVDFECPSHGVLRGIQSAHSDWHMDRNWNFICMEVRGFCWYGCTWSAYNDWDDDVDIPTADWHFITGARSHHEDRYEDRKWSYQRCGLRAC</sequence>
<dbReference type="GO" id="GO:0031012">
    <property type="term" value="C:extracellular matrix"/>
    <property type="evidence" value="ECO:0007669"/>
    <property type="project" value="TreeGrafter"/>
</dbReference>
<evidence type="ECO:0000313" key="6">
    <source>
        <dbReference type="Proteomes" id="UP000515135"/>
    </source>
</evidence>
<keyword evidence="4" id="KW-1015">Disulfide bond</keyword>
<organism evidence="6 7">
    <name type="scientific">Branchiostoma belcheri</name>
    <name type="common">Amphioxus</name>
    <dbReference type="NCBI Taxonomy" id="7741"/>
    <lineage>
        <taxon>Eukaryota</taxon>
        <taxon>Metazoa</taxon>
        <taxon>Chordata</taxon>
        <taxon>Cephalochordata</taxon>
        <taxon>Leptocardii</taxon>
        <taxon>Amphioxiformes</taxon>
        <taxon>Branchiostomatidae</taxon>
        <taxon>Branchiostoma</taxon>
    </lineage>
</organism>
<evidence type="ECO:0000256" key="1">
    <source>
        <dbReference type="ARBA" id="ARBA00004613"/>
    </source>
</evidence>
<keyword evidence="5" id="KW-0732">Signal</keyword>
<feature type="signal peptide" evidence="5">
    <location>
        <begin position="1"/>
        <end position="23"/>
    </location>
</feature>
<evidence type="ECO:0000256" key="4">
    <source>
        <dbReference type="ARBA" id="ARBA00023157"/>
    </source>
</evidence>
<comment type="subcellular location">
    <subcellularLocation>
        <location evidence="1">Secreted</location>
    </subcellularLocation>
</comment>
<protein>
    <submittedName>
        <fullName evidence="7">Uncharacterized protein LOC109471801</fullName>
    </submittedName>
</protein>
<keyword evidence="6" id="KW-1185">Reference proteome</keyword>